<gene>
    <name evidence="2" type="ORF">NTEN_LOCUS9345</name>
</gene>
<protein>
    <submittedName>
        <fullName evidence="2">Uncharacterized protein</fullName>
    </submittedName>
</protein>
<dbReference type="AlphaFoldDB" id="A0A6H5GL70"/>
<dbReference type="EMBL" id="CADCXU010014078">
    <property type="protein sequence ID" value="CAB0003868.1"/>
    <property type="molecule type" value="Genomic_DNA"/>
</dbReference>
<reference evidence="2 3" key="1">
    <citation type="submission" date="2020-02" db="EMBL/GenBank/DDBJ databases">
        <authorList>
            <person name="Ferguson B K."/>
        </authorList>
    </citation>
    <scope>NUCLEOTIDE SEQUENCE [LARGE SCALE GENOMIC DNA]</scope>
</reference>
<keyword evidence="3" id="KW-1185">Reference proteome</keyword>
<feature type="compositionally biased region" description="Basic and acidic residues" evidence="1">
    <location>
        <begin position="1"/>
        <end position="19"/>
    </location>
</feature>
<feature type="non-terminal residue" evidence="2">
    <location>
        <position position="52"/>
    </location>
</feature>
<evidence type="ECO:0000313" key="2">
    <source>
        <dbReference type="EMBL" id="CAB0003868.1"/>
    </source>
</evidence>
<feature type="region of interest" description="Disordered" evidence="1">
    <location>
        <begin position="1"/>
        <end position="23"/>
    </location>
</feature>
<accession>A0A6H5GL70</accession>
<evidence type="ECO:0000313" key="3">
    <source>
        <dbReference type="Proteomes" id="UP000479000"/>
    </source>
</evidence>
<sequence>MSKENRSSTPNRDSEKDDLLTGTWFSGPERKTYALLNCNAGTTRRDGLLGGK</sequence>
<evidence type="ECO:0000256" key="1">
    <source>
        <dbReference type="SAM" id="MobiDB-lite"/>
    </source>
</evidence>
<dbReference type="Proteomes" id="UP000479000">
    <property type="component" value="Unassembled WGS sequence"/>
</dbReference>
<proteinExistence type="predicted"/>
<organism evidence="2 3">
    <name type="scientific">Nesidiocoris tenuis</name>
    <dbReference type="NCBI Taxonomy" id="355587"/>
    <lineage>
        <taxon>Eukaryota</taxon>
        <taxon>Metazoa</taxon>
        <taxon>Ecdysozoa</taxon>
        <taxon>Arthropoda</taxon>
        <taxon>Hexapoda</taxon>
        <taxon>Insecta</taxon>
        <taxon>Pterygota</taxon>
        <taxon>Neoptera</taxon>
        <taxon>Paraneoptera</taxon>
        <taxon>Hemiptera</taxon>
        <taxon>Heteroptera</taxon>
        <taxon>Panheteroptera</taxon>
        <taxon>Cimicomorpha</taxon>
        <taxon>Miridae</taxon>
        <taxon>Dicyphina</taxon>
        <taxon>Nesidiocoris</taxon>
    </lineage>
</organism>
<name>A0A6H5GL70_9HEMI</name>